<reference evidence="4" key="1">
    <citation type="journal article" date="2019" name="Int. J. Syst. Evol. Microbiol.">
        <title>The Global Catalogue of Microorganisms (GCM) 10K type strain sequencing project: providing services to taxonomists for standard genome sequencing and annotation.</title>
        <authorList>
            <consortium name="The Broad Institute Genomics Platform"/>
            <consortium name="The Broad Institute Genome Sequencing Center for Infectious Disease"/>
            <person name="Wu L."/>
            <person name="Ma J."/>
        </authorList>
    </citation>
    <scope>NUCLEOTIDE SEQUENCE [LARGE SCALE GENOMIC DNA]</scope>
    <source>
        <strain evidence="4">JCM 18127</strain>
    </source>
</reference>
<sequence>MVSQVSGSEPSSALGPVGKVKQAVRRGIPSRAEVEDLRARVRELEEAVAECRRHHHRTAELTDLVQALLVPLATRDDAALQQVLREYTDQLG</sequence>
<proteinExistence type="predicted"/>
<dbReference type="Proteomes" id="UP001500621">
    <property type="component" value="Unassembled WGS sequence"/>
</dbReference>
<organism evidence="3 4">
    <name type="scientific">Nocardioides nanhaiensis</name>
    <dbReference type="NCBI Taxonomy" id="1476871"/>
    <lineage>
        <taxon>Bacteria</taxon>
        <taxon>Bacillati</taxon>
        <taxon>Actinomycetota</taxon>
        <taxon>Actinomycetes</taxon>
        <taxon>Propionibacteriales</taxon>
        <taxon>Nocardioidaceae</taxon>
        <taxon>Nocardioides</taxon>
    </lineage>
</organism>
<comment type="caution">
    <text evidence="3">The sequence shown here is derived from an EMBL/GenBank/DDBJ whole genome shotgun (WGS) entry which is preliminary data.</text>
</comment>
<feature type="region of interest" description="Disordered" evidence="1">
    <location>
        <begin position="1"/>
        <end position="22"/>
    </location>
</feature>
<feature type="domain" description="DUF6752" evidence="2">
    <location>
        <begin position="37"/>
        <end position="91"/>
    </location>
</feature>
<protein>
    <recommendedName>
        <fullName evidence="2">DUF6752 domain-containing protein</fullName>
    </recommendedName>
</protein>
<dbReference type="InterPro" id="IPR046640">
    <property type="entry name" value="DUF6752"/>
</dbReference>
<evidence type="ECO:0000259" key="2">
    <source>
        <dbReference type="Pfam" id="PF20537"/>
    </source>
</evidence>
<evidence type="ECO:0000313" key="4">
    <source>
        <dbReference type="Proteomes" id="UP001500621"/>
    </source>
</evidence>
<evidence type="ECO:0000313" key="3">
    <source>
        <dbReference type="EMBL" id="GAA4676493.1"/>
    </source>
</evidence>
<dbReference type="Pfam" id="PF20537">
    <property type="entry name" value="DUF6752"/>
    <property type="match status" value="1"/>
</dbReference>
<evidence type="ECO:0000256" key="1">
    <source>
        <dbReference type="SAM" id="MobiDB-lite"/>
    </source>
</evidence>
<accession>A0ABP8VZJ5</accession>
<gene>
    <name evidence="3" type="ORF">GCM10023226_12140</name>
</gene>
<dbReference type="EMBL" id="BAABIM010000001">
    <property type="protein sequence ID" value="GAA4676493.1"/>
    <property type="molecule type" value="Genomic_DNA"/>
</dbReference>
<name>A0ABP8VZJ5_9ACTN</name>
<keyword evidence="4" id="KW-1185">Reference proteome</keyword>
<feature type="compositionally biased region" description="Polar residues" evidence="1">
    <location>
        <begin position="1"/>
        <end position="11"/>
    </location>
</feature>